<feature type="disulfide bond" evidence="11">
    <location>
        <begin position="71"/>
        <end position="76"/>
    </location>
</feature>
<comment type="caution">
    <text evidence="15">The sequence shown here is derived from an EMBL/GenBank/DDBJ whole genome shotgun (WGS) entry which is preliminary data.</text>
</comment>
<dbReference type="GO" id="GO:0140825">
    <property type="term" value="F:lactoperoxidase activity"/>
    <property type="evidence" value="ECO:0007669"/>
    <property type="project" value="UniProtKB-EC"/>
</dbReference>
<evidence type="ECO:0000256" key="13">
    <source>
        <dbReference type="SAM" id="SignalP"/>
    </source>
</evidence>
<dbReference type="InterPro" id="IPR010255">
    <property type="entry name" value="Haem_peroxidase_sf"/>
</dbReference>
<dbReference type="GO" id="GO:0046872">
    <property type="term" value="F:metal ion binding"/>
    <property type="evidence" value="ECO:0007669"/>
    <property type="project" value="UniProtKB-KW"/>
</dbReference>
<dbReference type="Pfam" id="PF00141">
    <property type="entry name" value="peroxidase"/>
    <property type="match status" value="1"/>
</dbReference>
<evidence type="ECO:0000256" key="6">
    <source>
        <dbReference type="ARBA" id="ARBA00023002"/>
    </source>
</evidence>
<keyword evidence="4" id="KW-0349">Heme</keyword>
<keyword evidence="5 9" id="KW-0479">Metal-binding</keyword>
<comment type="cofactor">
    <cofactor evidence="9">
        <name>Ca(2+)</name>
        <dbReference type="ChEBI" id="CHEBI:29108"/>
    </cofactor>
    <text evidence="9">Binds 2 calcium ions per subunit.</text>
</comment>
<dbReference type="PRINTS" id="PR00461">
    <property type="entry name" value="PLPEROXIDASE"/>
</dbReference>
<keyword evidence="3" id="KW-0575">Peroxidase</keyword>
<dbReference type="InterPro" id="IPR002016">
    <property type="entry name" value="Haem_peroxidase"/>
</dbReference>
<keyword evidence="7" id="KW-0408">Iron</keyword>
<dbReference type="Gene3D" id="1.10.520.10">
    <property type="match status" value="1"/>
</dbReference>
<dbReference type="GO" id="GO:0020037">
    <property type="term" value="F:heme binding"/>
    <property type="evidence" value="ECO:0007669"/>
    <property type="project" value="InterPro"/>
</dbReference>
<dbReference type="PANTHER" id="PTHR31388">
    <property type="entry name" value="PEROXIDASE 72-RELATED"/>
    <property type="match status" value="1"/>
</dbReference>
<sequence>MSSVFDMAFLVASVLVILFHASDQGSASLFVDFYKESCPLVEEIVKHNVEVALLRDPRMAASLLRLHFHDCFVMGCDASILLDTHEDVVSEK</sequence>
<dbReference type="PROSITE" id="PS50873">
    <property type="entry name" value="PEROXIDASE_4"/>
    <property type="match status" value="1"/>
</dbReference>
<dbReference type="InterPro" id="IPR000823">
    <property type="entry name" value="Peroxidase_pln"/>
</dbReference>
<comment type="similarity">
    <text evidence="12">Belongs to the peroxidase family.</text>
</comment>
<dbReference type="PROSITE" id="PS00436">
    <property type="entry name" value="PEROXIDASE_2"/>
    <property type="match status" value="1"/>
</dbReference>
<feature type="chain" id="PRO_5042929468" description="Plant heme peroxidase family profile domain-containing protein" evidence="13">
    <location>
        <begin position="28"/>
        <end position="92"/>
    </location>
</feature>
<feature type="domain" description="Plant heme peroxidase family profile" evidence="14">
    <location>
        <begin position="28"/>
        <end position="92"/>
    </location>
</feature>
<evidence type="ECO:0000256" key="4">
    <source>
        <dbReference type="ARBA" id="ARBA00022617"/>
    </source>
</evidence>
<keyword evidence="6" id="KW-0560">Oxidoreductase</keyword>
<dbReference type="GO" id="GO:0006979">
    <property type="term" value="P:response to oxidative stress"/>
    <property type="evidence" value="ECO:0007669"/>
    <property type="project" value="InterPro"/>
</dbReference>
<dbReference type="SUPFAM" id="SSF48113">
    <property type="entry name" value="Heme-dependent peroxidases"/>
    <property type="match status" value="1"/>
</dbReference>
<evidence type="ECO:0000256" key="8">
    <source>
        <dbReference type="PIRSR" id="PIRSR600823-1"/>
    </source>
</evidence>
<evidence type="ECO:0000256" key="3">
    <source>
        <dbReference type="ARBA" id="ARBA00022559"/>
    </source>
</evidence>
<name>A0AAP0HRP8_9MAGN</name>
<feature type="binding site" evidence="9">
    <location>
        <position position="75"/>
    </location>
    <ligand>
        <name>Ca(2+)</name>
        <dbReference type="ChEBI" id="CHEBI:29108"/>
        <label>1</label>
    </ligand>
</feature>
<evidence type="ECO:0000256" key="11">
    <source>
        <dbReference type="PIRSR" id="PIRSR600823-5"/>
    </source>
</evidence>
<evidence type="ECO:0000259" key="14">
    <source>
        <dbReference type="PROSITE" id="PS50873"/>
    </source>
</evidence>
<evidence type="ECO:0000256" key="7">
    <source>
        <dbReference type="ARBA" id="ARBA00023004"/>
    </source>
</evidence>
<evidence type="ECO:0000256" key="2">
    <source>
        <dbReference type="ARBA" id="ARBA00001970"/>
    </source>
</evidence>
<organism evidence="15 16">
    <name type="scientific">Stephania cephalantha</name>
    <dbReference type="NCBI Taxonomy" id="152367"/>
    <lineage>
        <taxon>Eukaryota</taxon>
        <taxon>Viridiplantae</taxon>
        <taxon>Streptophyta</taxon>
        <taxon>Embryophyta</taxon>
        <taxon>Tracheophyta</taxon>
        <taxon>Spermatophyta</taxon>
        <taxon>Magnoliopsida</taxon>
        <taxon>Ranunculales</taxon>
        <taxon>Menispermaceae</taxon>
        <taxon>Menispermoideae</taxon>
        <taxon>Cissampelideae</taxon>
        <taxon>Stephania</taxon>
    </lineage>
</organism>
<keyword evidence="11" id="KW-1015">Disulfide bond</keyword>
<keyword evidence="13" id="KW-0732">Signal</keyword>
<keyword evidence="16" id="KW-1185">Reference proteome</keyword>
<comment type="cofactor">
    <cofactor evidence="2">
        <name>heme b</name>
        <dbReference type="ChEBI" id="CHEBI:60344"/>
    </cofactor>
</comment>
<feature type="binding site" evidence="9">
    <location>
        <position position="91"/>
    </location>
    <ligand>
        <name>Ca(2+)</name>
        <dbReference type="ChEBI" id="CHEBI:29108"/>
        <label>1</label>
    </ligand>
</feature>
<evidence type="ECO:0000256" key="9">
    <source>
        <dbReference type="PIRSR" id="PIRSR600823-3"/>
    </source>
</evidence>
<feature type="binding site" evidence="9">
    <location>
        <position position="70"/>
    </location>
    <ligand>
        <name>Ca(2+)</name>
        <dbReference type="ChEBI" id="CHEBI:29108"/>
        <label>1</label>
    </ligand>
</feature>
<evidence type="ECO:0000313" key="15">
    <source>
        <dbReference type="EMBL" id="KAK9094557.1"/>
    </source>
</evidence>
<dbReference type="EMBL" id="JBBNAG010000011">
    <property type="protein sequence ID" value="KAK9094557.1"/>
    <property type="molecule type" value="Genomic_DNA"/>
</dbReference>
<feature type="site" description="Transition state stabilizer" evidence="10">
    <location>
        <position position="65"/>
    </location>
</feature>
<evidence type="ECO:0000313" key="16">
    <source>
        <dbReference type="Proteomes" id="UP001419268"/>
    </source>
</evidence>
<feature type="signal peptide" evidence="13">
    <location>
        <begin position="1"/>
        <end position="27"/>
    </location>
</feature>
<evidence type="ECO:0000256" key="1">
    <source>
        <dbReference type="ARBA" id="ARBA00000189"/>
    </source>
</evidence>
<keyword evidence="9" id="KW-0106">Calcium</keyword>
<proteinExistence type="inferred from homology"/>
<dbReference type="AlphaFoldDB" id="A0AAP0HRP8"/>
<feature type="binding site" evidence="9">
    <location>
        <position position="79"/>
    </location>
    <ligand>
        <name>Ca(2+)</name>
        <dbReference type="ChEBI" id="CHEBI:29108"/>
        <label>1</label>
    </ligand>
</feature>
<comment type="catalytic activity">
    <reaction evidence="1">
        <text>2 a phenolic donor + H2O2 = 2 a phenolic radical donor + 2 H2O</text>
        <dbReference type="Rhea" id="RHEA:56136"/>
        <dbReference type="ChEBI" id="CHEBI:15377"/>
        <dbReference type="ChEBI" id="CHEBI:16240"/>
        <dbReference type="ChEBI" id="CHEBI:139520"/>
        <dbReference type="ChEBI" id="CHEBI:139521"/>
        <dbReference type="EC" id="1.11.1.7"/>
    </reaction>
</comment>
<dbReference type="PANTHER" id="PTHR31388:SF152">
    <property type="entry name" value="PEROXIDASE 20"/>
    <property type="match status" value="1"/>
</dbReference>
<feature type="binding site" evidence="9">
    <location>
        <position position="77"/>
    </location>
    <ligand>
        <name>Ca(2+)</name>
        <dbReference type="ChEBI" id="CHEBI:29108"/>
        <label>1</label>
    </ligand>
</feature>
<feature type="binding site" evidence="9">
    <location>
        <position position="73"/>
    </location>
    <ligand>
        <name>Ca(2+)</name>
        <dbReference type="ChEBI" id="CHEBI:29108"/>
        <label>1</label>
    </ligand>
</feature>
<evidence type="ECO:0000256" key="10">
    <source>
        <dbReference type="PIRSR" id="PIRSR600823-4"/>
    </source>
</evidence>
<feature type="active site" description="Proton acceptor" evidence="8">
    <location>
        <position position="69"/>
    </location>
</feature>
<dbReference type="InterPro" id="IPR019794">
    <property type="entry name" value="Peroxidases_AS"/>
</dbReference>
<reference evidence="15 16" key="1">
    <citation type="submission" date="2024-01" db="EMBL/GenBank/DDBJ databases">
        <title>Genome assemblies of Stephania.</title>
        <authorList>
            <person name="Yang L."/>
        </authorList>
    </citation>
    <scope>NUCLEOTIDE SEQUENCE [LARGE SCALE GENOMIC DNA]</scope>
    <source>
        <strain evidence="15">JXDWG</strain>
        <tissue evidence="15">Leaf</tissue>
    </source>
</reference>
<evidence type="ECO:0000256" key="12">
    <source>
        <dbReference type="RuleBase" id="RU004241"/>
    </source>
</evidence>
<gene>
    <name evidence="15" type="ORF">Scep_026026</name>
</gene>
<evidence type="ECO:0000256" key="5">
    <source>
        <dbReference type="ARBA" id="ARBA00022723"/>
    </source>
</evidence>
<accession>A0AAP0HRP8</accession>
<protein>
    <recommendedName>
        <fullName evidence="14">Plant heme peroxidase family profile domain-containing protein</fullName>
    </recommendedName>
</protein>
<dbReference type="Proteomes" id="UP001419268">
    <property type="component" value="Unassembled WGS sequence"/>
</dbReference>